<name>A0ABZ1YK64_9NOCA</name>
<evidence type="ECO:0000313" key="9">
    <source>
        <dbReference type="Proteomes" id="UP001432062"/>
    </source>
</evidence>
<keyword evidence="3 6" id="KW-0812">Transmembrane</keyword>
<organism evidence="8 9">
    <name type="scientific">Nocardia vinacea</name>
    <dbReference type="NCBI Taxonomy" id="96468"/>
    <lineage>
        <taxon>Bacteria</taxon>
        <taxon>Bacillati</taxon>
        <taxon>Actinomycetota</taxon>
        <taxon>Actinomycetes</taxon>
        <taxon>Mycobacteriales</taxon>
        <taxon>Nocardiaceae</taxon>
        <taxon>Nocardia</taxon>
    </lineage>
</organism>
<evidence type="ECO:0000256" key="4">
    <source>
        <dbReference type="ARBA" id="ARBA00022989"/>
    </source>
</evidence>
<keyword evidence="9" id="KW-1185">Reference proteome</keyword>
<dbReference type="Proteomes" id="UP001432062">
    <property type="component" value="Chromosome"/>
</dbReference>
<protein>
    <submittedName>
        <fullName evidence="8">DUF4040 domain-containing protein</fullName>
    </submittedName>
</protein>
<gene>
    <name evidence="8" type="ORF">OG563_25715</name>
</gene>
<dbReference type="InterPro" id="IPR025383">
    <property type="entry name" value="MrpA_C/MbhD"/>
</dbReference>
<proteinExistence type="predicted"/>
<dbReference type="RefSeq" id="WP_327095943.1">
    <property type="nucleotide sequence ID" value="NZ_CP109149.1"/>
</dbReference>
<evidence type="ECO:0000256" key="6">
    <source>
        <dbReference type="SAM" id="Phobius"/>
    </source>
</evidence>
<evidence type="ECO:0000259" key="7">
    <source>
        <dbReference type="Pfam" id="PF13244"/>
    </source>
</evidence>
<keyword evidence="2" id="KW-1003">Cell membrane</keyword>
<feature type="domain" description="MrpA C-terminal/MbhD" evidence="7">
    <location>
        <begin position="11"/>
        <end position="75"/>
    </location>
</feature>
<feature type="transmembrane region" description="Helical" evidence="6">
    <location>
        <begin position="52"/>
        <end position="74"/>
    </location>
</feature>
<evidence type="ECO:0000256" key="1">
    <source>
        <dbReference type="ARBA" id="ARBA00004651"/>
    </source>
</evidence>
<feature type="transmembrane region" description="Helical" evidence="6">
    <location>
        <begin position="6"/>
        <end position="22"/>
    </location>
</feature>
<keyword evidence="4 6" id="KW-1133">Transmembrane helix</keyword>
<evidence type="ECO:0000313" key="8">
    <source>
        <dbReference type="EMBL" id="WUV42656.1"/>
    </source>
</evidence>
<dbReference type="EMBL" id="CP109441">
    <property type="protein sequence ID" value="WUV42656.1"/>
    <property type="molecule type" value="Genomic_DNA"/>
</dbReference>
<keyword evidence="5 6" id="KW-0472">Membrane</keyword>
<evidence type="ECO:0000256" key="5">
    <source>
        <dbReference type="ARBA" id="ARBA00023136"/>
    </source>
</evidence>
<feature type="transmembrane region" description="Helical" evidence="6">
    <location>
        <begin position="29"/>
        <end position="46"/>
    </location>
</feature>
<comment type="subcellular location">
    <subcellularLocation>
        <location evidence="1">Cell membrane</location>
        <topology evidence="1">Multi-pass membrane protein</topology>
    </subcellularLocation>
</comment>
<dbReference type="Pfam" id="PF13244">
    <property type="entry name" value="MbhD"/>
    <property type="match status" value="1"/>
</dbReference>
<evidence type="ECO:0000256" key="3">
    <source>
        <dbReference type="ARBA" id="ARBA00022692"/>
    </source>
</evidence>
<accession>A0ABZ1YK64</accession>
<evidence type="ECO:0000256" key="2">
    <source>
        <dbReference type="ARBA" id="ARBA00022475"/>
    </source>
</evidence>
<reference evidence="8" key="1">
    <citation type="submission" date="2022-10" db="EMBL/GenBank/DDBJ databases">
        <title>The complete genomes of actinobacterial strains from the NBC collection.</title>
        <authorList>
            <person name="Joergensen T.S."/>
            <person name="Alvarez Arevalo M."/>
            <person name="Sterndorff E.B."/>
            <person name="Faurdal D."/>
            <person name="Vuksanovic O."/>
            <person name="Mourched A.-S."/>
            <person name="Charusanti P."/>
            <person name="Shaw S."/>
            <person name="Blin K."/>
            <person name="Weber T."/>
        </authorList>
    </citation>
    <scope>NUCLEOTIDE SEQUENCE</scope>
    <source>
        <strain evidence="8">NBC_01482</strain>
    </source>
</reference>
<sequence>MSALIVITLGLVAVAGTVVVFTTQPQRQAVSLAVFGALLAPAFLVLGAPDVALSQVAVGTAVVPLMVLLAVRAVERRRKS</sequence>